<evidence type="ECO:0000256" key="12">
    <source>
        <dbReference type="ARBA" id="ARBA00023002"/>
    </source>
</evidence>
<dbReference type="InterPro" id="IPR050074">
    <property type="entry name" value="DHO_dehydrogenase"/>
</dbReference>
<dbReference type="PANTHER" id="PTHR48109:SF4">
    <property type="entry name" value="DIHYDROOROTATE DEHYDROGENASE (QUINONE), MITOCHONDRIAL"/>
    <property type="match status" value="1"/>
</dbReference>
<evidence type="ECO:0000256" key="3">
    <source>
        <dbReference type="ARBA" id="ARBA00005359"/>
    </source>
</evidence>
<keyword evidence="7 16" id="KW-0288">FMN</keyword>
<comment type="pathway">
    <text evidence="2 16">Pyrimidine metabolism; UMP biosynthesis via de novo pathway; orotate from (S)-dihydroorotate (quinone route): step 1/1.</text>
</comment>
<evidence type="ECO:0000256" key="16">
    <source>
        <dbReference type="RuleBase" id="RU361255"/>
    </source>
</evidence>
<proteinExistence type="inferred from homology"/>
<evidence type="ECO:0000256" key="9">
    <source>
        <dbReference type="ARBA" id="ARBA00022792"/>
    </source>
</evidence>
<dbReference type="UniPathway" id="UPA00070">
    <property type="reaction ID" value="UER00946"/>
</dbReference>
<evidence type="ECO:0000256" key="7">
    <source>
        <dbReference type="ARBA" id="ARBA00022643"/>
    </source>
</evidence>
<evidence type="ECO:0000256" key="5">
    <source>
        <dbReference type="ARBA" id="ARBA00017599"/>
    </source>
</evidence>
<feature type="domain" description="Dihydroorotate dehydrogenase catalytic" evidence="17">
    <location>
        <begin position="138"/>
        <end position="442"/>
    </location>
</feature>
<dbReference type="GO" id="GO:0106430">
    <property type="term" value="F:dihydroorotate dehydrogenase (quinone) activity"/>
    <property type="evidence" value="ECO:0007669"/>
    <property type="project" value="UniProtKB-EC"/>
</dbReference>
<sequence>MVRCCAAFRDGLSKQKVPFYSEHYWDDTGMQRYCDEPLGLVCSLVVGDVSERSQQGAERRGKMSVRTAIRTLAVAGGAGAIAFVGAATAQVDVFESSVFGPVVRTLVNAELAHRAAVYAAQYGWFGFGRGAVVDDPRLRSEVCGRVFLNPVGVAAGFDKNAECVEGLLKSGFGFVEIGSVTPQPQDGNPRPRVFRLTEDRAVVNRYGFNSDGMRQVRTRLERVAEKPLKGVVGVNVGKNKTTEDAKQDYGAVISELAHLSDYLVVNVSSPNTPGLRDLQHESELAALLKHVMNARNEAVRRERPNAQLRSMPPVFLKIAPDLSEEDKQGIARVCLDVGIDGIVVSNTTVARPDSLKSDKKLVEQAGGLSGEPLFDASTRVLGDMYRLTQGKLVLIGVGGVASGEQAYAKIRRGASLVQLYTSLTYQGPKVAERIKRELLECLERDGFNSVSEAIGADFR</sequence>
<organism evidence="18 19">
    <name type="scientific">Porphyridium purpureum</name>
    <name type="common">Red alga</name>
    <name type="synonym">Porphyridium cruentum</name>
    <dbReference type="NCBI Taxonomy" id="35688"/>
    <lineage>
        <taxon>Eukaryota</taxon>
        <taxon>Rhodophyta</taxon>
        <taxon>Bangiophyceae</taxon>
        <taxon>Porphyridiales</taxon>
        <taxon>Porphyridiaceae</taxon>
        <taxon>Porphyridium</taxon>
    </lineage>
</organism>
<comment type="catalytic activity">
    <reaction evidence="15 16">
        <text>(S)-dihydroorotate + a quinone = orotate + a quinol</text>
        <dbReference type="Rhea" id="RHEA:30187"/>
        <dbReference type="ChEBI" id="CHEBI:24646"/>
        <dbReference type="ChEBI" id="CHEBI:30839"/>
        <dbReference type="ChEBI" id="CHEBI:30864"/>
        <dbReference type="ChEBI" id="CHEBI:132124"/>
        <dbReference type="EC" id="1.3.5.2"/>
    </reaction>
</comment>
<evidence type="ECO:0000256" key="14">
    <source>
        <dbReference type="ARBA" id="ARBA00023136"/>
    </source>
</evidence>
<accession>A0A5J4Z593</accession>
<evidence type="ECO:0000259" key="17">
    <source>
        <dbReference type="Pfam" id="PF01180"/>
    </source>
</evidence>
<dbReference type="Proteomes" id="UP000324585">
    <property type="component" value="Unassembled WGS sequence"/>
</dbReference>
<comment type="caution">
    <text evidence="18">The sequence shown here is derived from an EMBL/GenBank/DDBJ whole genome shotgun (WGS) entry which is preliminary data.</text>
</comment>
<dbReference type="GO" id="GO:0006207">
    <property type="term" value="P:'de novo' pyrimidine nucleobase biosynthetic process"/>
    <property type="evidence" value="ECO:0007669"/>
    <property type="project" value="InterPro"/>
</dbReference>
<keyword evidence="13 16" id="KW-0496">Mitochondrion</keyword>
<dbReference type="PROSITE" id="PS00911">
    <property type="entry name" value="DHODEHASE_1"/>
    <property type="match status" value="1"/>
</dbReference>
<evidence type="ECO:0000313" key="19">
    <source>
        <dbReference type="Proteomes" id="UP000324585"/>
    </source>
</evidence>
<keyword evidence="6 16" id="KW-0285">Flavoprotein</keyword>
<dbReference type="OrthoDB" id="14784at2759"/>
<dbReference type="GO" id="GO:0044205">
    <property type="term" value="P:'de novo' UMP biosynthetic process"/>
    <property type="evidence" value="ECO:0007669"/>
    <property type="project" value="UniProtKB-UniPathway"/>
</dbReference>
<evidence type="ECO:0000256" key="11">
    <source>
        <dbReference type="ARBA" id="ARBA00022989"/>
    </source>
</evidence>
<evidence type="ECO:0000256" key="13">
    <source>
        <dbReference type="ARBA" id="ARBA00023128"/>
    </source>
</evidence>
<evidence type="ECO:0000256" key="4">
    <source>
        <dbReference type="ARBA" id="ARBA00012791"/>
    </source>
</evidence>
<reference evidence="19" key="1">
    <citation type="journal article" date="2019" name="Nat. Commun.">
        <title>Expansion of phycobilisome linker gene families in mesophilic red algae.</title>
        <authorList>
            <person name="Lee J."/>
            <person name="Kim D."/>
            <person name="Bhattacharya D."/>
            <person name="Yoon H.S."/>
        </authorList>
    </citation>
    <scope>NUCLEOTIDE SEQUENCE [LARGE SCALE GENOMIC DNA]</scope>
    <source>
        <strain evidence="19">CCMP 1328</strain>
    </source>
</reference>
<keyword evidence="10" id="KW-0809">Transit peptide</keyword>
<evidence type="ECO:0000256" key="6">
    <source>
        <dbReference type="ARBA" id="ARBA00022630"/>
    </source>
</evidence>
<dbReference type="NCBIfam" id="NF003652">
    <property type="entry name" value="PRK05286.2-5"/>
    <property type="match status" value="1"/>
</dbReference>
<dbReference type="InterPro" id="IPR005719">
    <property type="entry name" value="Dihydroorotate_DH_2"/>
</dbReference>
<comment type="subcellular location">
    <subcellularLocation>
        <location evidence="1 16">Mitochondrion inner membrane</location>
        <topology evidence="1 16">Single-pass membrane protein</topology>
    </subcellularLocation>
</comment>
<dbReference type="Pfam" id="PF01180">
    <property type="entry name" value="DHO_dh"/>
    <property type="match status" value="1"/>
</dbReference>
<evidence type="ECO:0000256" key="2">
    <source>
        <dbReference type="ARBA" id="ARBA00005161"/>
    </source>
</evidence>
<dbReference type="PROSITE" id="PS00912">
    <property type="entry name" value="DHODEHASE_2"/>
    <property type="match status" value="1"/>
</dbReference>
<dbReference type="NCBIfam" id="NF003645">
    <property type="entry name" value="PRK05286.1-2"/>
    <property type="match status" value="1"/>
</dbReference>
<protein>
    <recommendedName>
        <fullName evidence="5 16">Dihydroorotate dehydrogenase (quinone), mitochondrial</fullName>
        <shortName evidence="16">DHOdehase</shortName>
        <ecNumber evidence="4 16">1.3.5.2</ecNumber>
    </recommendedName>
</protein>
<keyword evidence="8" id="KW-0812">Transmembrane</keyword>
<keyword evidence="11" id="KW-1133">Transmembrane helix</keyword>
<dbReference type="InterPro" id="IPR005720">
    <property type="entry name" value="Dihydroorotate_DH_cat"/>
</dbReference>
<dbReference type="EMBL" id="VRMN01000001">
    <property type="protein sequence ID" value="KAA8499199.1"/>
    <property type="molecule type" value="Genomic_DNA"/>
</dbReference>
<dbReference type="SUPFAM" id="SSF51395">
    <property type="entry name" value="FMN-linked oxidoreductases"/>
    <property type="match status" value="1"/>
</dbReference>
<dbReference type="OMA" id="ERIKMGA"/>
<dbReference type="AlphaFoldDB" id="A0A5J4Z593"/>
<keyword evidence="19" id="KW-1185">Reference proteome</keyword>
<dbReference type="GO" id="GO:0005743">
    <property type="term" value="C:mitochondrial inner membrane"/>
    <property type="evidence" value="ECO:0007669"/>
    <property type="project" value="UniProtKB-SubCell"/>
</dbReference>
<evidence type="ECO:0000313" key="18">
    <source>
        <dbReference type="EMBL" id="KAA8499199.1"/>
    </source>
</evidence>
<dbReference type="PANTHER" id="PTHR48109">
    <property type="entry name" value="DIHYDROOROTATE DEHYDROGENASE (QUINONE), MITOCHONDRIAL-RELATED"/>
    <property type="match status" value="1"/>
</dbReference>
<evidence type="ECO:0000256" key="1">
    <source>
        <dbReference type="ARBA" id="ARBA00004434"/>
    </source>
</evidence>
<dbReference type="Gene3D" id="3.20.20.70">
    <property type="entry name" value="Aldolase class I"/>
    <property type="match status" value="1"/>
</dbReference>
<comment type="similarity">
    <text evidence="3 16">Belongs to the dihydroorotate dehydrogenase family. Type 2 subfamily.</text>
</comment>
<dbReference type="FunFam" id="3.20.20.70:FF:000066">
    <property type="entry name" value="Dihydroorotate dehydrogenase (quinone), mitochondrial"/>
    <property type="match status" value="1"/>
</dbReference>
<dbReference type="NCBIfam" id="TIGR01036">
    <property type="entry name" value="pyrD_sub2"/>
    <property type="match status" value="1"/>
</dbReference>
<gene>
    <name evidence="18" type="ORF">FVE85_6784</name>
</gene>
<dbReference type="EC" id="1.3.5.2" evidence="4 16"/>
<name>A0A5J4Z593_PORPP</name>
<dbReference type="InterPro" id="IPR013785">
    <property type="entry name" value="Aldolase_TIM"/>
</dbReference>
<comment type="cofactor">
    <cofactor evidence="16">
        <name>FMN</name>
        <dbReference type="ChEBI" id="CHEBI:58210"/>
    </cofactor>
    <text evidence="16">Binds 1 FMN per subunit.</text>
</comment>
<dbReference type="InterPro" id="IPR001295">
    <property type="entry name" value="Dihydroorotate_DH_CS"/>
</dbReference>
<keyword evidence="14" id="KW-0472">Membrane</keyword>
<keyword evidence="9 16" id="KW-0999">Mitochondrion inner membrane</keyword>
<dbReference type="CDD" id="cd04738">
    <property type="entry name" value="DHOD_2_like"/>
    <property type="match status" value="1"/>
</dbReference>
<evidence type="ECO:0000256" key="15">
    <source>
        <dbReference type="ARBA" id="ARBA00048639"/>
    </source>
</evidence>
<evidence type="ECO:0000256" key="8">
    <source>
        <dbReference type="ARBA" id="ARBA00022692"/>
    </source>
</evidence>
<evidence type="ECO:0000256" key="10">
    <source>
        <dbReference type="ARBA" id="ARBA00022946"/>
    </source>
</evidence>
<keyword evidence="12 16" id="KW-0560">Oxidoreductase</keyword>